<dbReference type="InterPro" id="IPR011701">
    <property type="entry name" value="MFS"/>
</dbReference>
<keyword evidence="2" id="KW-0813">Transport</keyword>
<feature type="transmembrane region" description="Helical" evidence="7">
    <location>
        <begin position="142"/>
        <end position="161"/>
    </location>
</feature>
<dbReference type="Pfam" id="PF07690">
    <property type="entry name" value="MFS_1"/>
    <property type="match status" value="1"/>
</dbReference>
<protein>
    <submittedName>
        <fullName evidence="8">MFS transporter</fullName>
    </submittedName>
</protein>
<comment type="caution">
    <text evidence="8">The sequence shown here is derived from an EMBL/GenBank/DDBJ whole genome shotgun (WGS) entry which is preliminary data.</text>
</comment>
<dbReference type="PANTHER" id="PTHR23517:SF2">
    <property type="entry name" value="MULTIDRUG RESISTANCE PROTEIN MDTH"/>
    <property type="match status" value="1"/>
</dbReference>
<dbReference type="InterPro" id="IPR050171">
    <property type="entry name" value="MFS_Transporters"/>
</dbReference>
<accession>A0ABW4G9F3</accession>
<proteinExistence type="predicted"/>
<keyword evidence="9" id="KW-1185">Reference proteome</keyword>
<dbReference type="PANTHER" id="PTHR23517">
    <property type="entry name" value="RESISTANCE PROTEIN MDTM, PUTATIVE-RELATED-RELATED"/>
    <property type="match status" value="1"/>
</dbReference>
<name>A0ABW4G9F3_9ACTN</name>
<keyword evidence="4 7" id="KW-0812">Transmembrane</keyword>
<comment type="subcellular location">
    <subcellularLocation>
        <location evidence="1">Cell membrane</location>
        <topology evidence="1">Multi-pass membrane protein</topology>
    </subcellularLocation>
</comment>
<dbReference type="EMBL" id="JBHUCM010000013">
    <property type="protein sequence ID" value="MFD1538676.1"/>
    <property type="molecule type" value="Genomic_DNA"/>
</dbReference>
<evidence type="ECO:0000313" key="8">
    <source>
        <dbReference type="EMBL" id="MFD1538676.1"/>
    </source>
</evidence>
<dbReference type="RefSeq" id="WP_219527447.1">
    <property type="nucleotide sequence ID" value="NZ_JAHKRM010000002.1"/>
</dbReference>
<evidence type="ECO:0000256" key="7">
    <source>
        <dbReference type="SAM" id="Phobius"/>
    </source>
</evidence>
<organism evidence="8 9">
    <name type="scientific">Nonomuraea guangzhouensis</name>
    <dbReference type="NCBI Taxonomy" id="1291555"/>
    <lineage>
        <taxon>Bacteria</taxon>
        <taxon>Bacillati</taxon>
        <taxon>Actinomycetota</taxon>
        <taxon>Actinomycetes</taxon>
        <taxon>Streptosporangiales</taxon>
        <taxon>Streptosporangiaceae</taxon>
        <taxon>Nonomuraea</taxon>
    </lineage>
</organism>
<evidence type="ECO:0000256" key="2">
    <source>
        <dbReference type="ARBA" id="ARBA00022448"/>
    </source>
</evidence>
<evidence type="ECO:0000256" key="5">
    <source>
        <dbReference type="ARBA" id="ARBA00022989"/>
    </source>
</evidence>
<evidence type="ECO:0000256" key="4">
    <source>
        <dbReference type="ARBA" id="ARBA00022692"/>
    </source>
</evidence>
<evidence type="ECO:0000256" key="1">
    <source>
        <dbReference type="ARBA" id="ARBA00004651"/>
    </source>
</evidence>
<evidence type="ECO:0000313" key="9">
    <source>
        <dbReference type="Proteomes" id="UP001597097"/>
    </source>
</evidence>
<dbReference type="Proteomes" id="UP001597097">
    <property type="component" value="Unassembled WGS sequence"/>
</dbReference>
<keyword evidence="3" id="KW-1003">Cell membrane</keyword>
<evidence type="ECO:0000256" key="6">
    <source>
        <dbReference type="ARBA" id="ARBA00023136"/>
    </source>
</evidence>
<keyword evidence="6 7" id="KW-0472">Membrane</keyword>
<reference evidence="9" key="1">
    <citation type="journal article" date="2019" name="Int. J. Syst. Evol. Microbiol.">
        <title>The Global Catalogue of Microorganisms (GCM) 10K type strain sequencing project: providing services to taxonomists for standard genome sequencing and annotation.</title>
        <authorList>
            <consortium name="The Broad Institute Genomics Platform"/>
            <consortium name="The Broad Institute Genome Sequencing Center for Infectious Disease"/>
            <person name="Wu L."/>
            <person name="Ma J."/>
        </authorList>
    </citation>
    <scope>NUCLEOTIDE SEQUENCE [LARGE SCALE GENOMIC DNA]</scope>
    <source>
        <strain evidence="9">CGMCC 1.15399</strain>
    </source>
</reference>
<feature type="transmembrane region" description="Helical" evidence="7">
    <location>
        <begin position="50"/>
        <end position="70"/>
    </location>
</feature>
<feature type="transmembrane region" description="Helical" evidence="7">
    <location>
        <begin position="90"/>
        <end position="111"/>
    </location>
</feature>
<feature type="transmembrane region" description="Helical" evidence="7">
    <location>
        <begin position="219"/>
        <end position="243"/>
    </location>
</feature>
<sequence length="442" mass="45314">MIQTFFPQDRVARSLTVSTMAFALSSGVFYTVSTLYFTLVIGLSATTVGLGLGIAGGTGVLASYAGGWLADRVGAHHVQTVVTGLNGVALLAYTFVSDAVAFTLIACLAVITRSVGSSAKQAMLARWYTGPERVEVRARMRVVTNVFIGLGTVAAAAALLIGTASAYRVAMVVAGVLLLAATVPLAGLGRQVPELAARMTAVRERTASTGPSPLRDRTYIASVACNTVVATQFGLLTVGMPLWVATTDAPTAIVSVLLVLNTVVVATLQVRASRGTDDVRKAGSTVRRASWLLAMACCLYALAGYGNMIVACVLFALAAFAHTMGEILGEAGGWGMAFELADQRSAGAYQGLSQTGYAIAAMLSPILATTALEHGTAGWAGLAALFVLAGTGAAAVARRAAVMIPADSAFVGDCRISSRTCQEASGTAGSVGRPPHKKELAG</sequence>
<keyword evidence="5 7" id="KW-1133">Transmembrane helix</keyword>
<feature type="transmembrane region" description="Helical" evidence="7">
    <location>
        <begin position="377"/>
        <end position="397"/>
    </location>
</feature>
<evidence type="ECO:0000256" key="3">
    <source>
        <dbReference type="ARBA" id="ARBA00022475"/>
    </source>
</evidence>
<feature type="transmembrane region" description="Helical" evidence="7">
    <location>
        <begin position="249"/>
        <end position="270"/>
    </location>
</feature>
<feature type="transmembrane region" description="Helical" evidence="7">
    <location>
        <begin position="20"/>
        <end position="43"/>
    </location>
</feature>
<gene>
    <name evidence="8" type="ORF">ACFSJ0_16595</name>
</gene>
<feature type="transmembrane region" description="Helical" evidence="7">
    <location>
        <begin position="167"/>
        <end position="189"/>
    </location>
</feature>
<feature type="transmembrane region" description="Helical" evidence="7">
    <location>
        <begin position="291"/>
        <end position="320"/>
    </location>
</feature>